<dbReference type="Pfam" id="PF03929">
    <property type="entry name" value="PepSY_TM"/>
    <property type="match status" value="1"/>
</dbReference>
<keyword evidence="1" id="KW-0812">Transmembrane</keyword>
<dbReference type="EMBL" id="PGTB01000267">
    <property type="protein sequence ID" value="PJE33977.1"/>
    <property type="molecule type" value="Genomic_DNA"/>
</dbReference>
<keyword evidence="3" id="KW-1185">Reference proteome</keyword>
<gene>
    <name evidence="2" type="ORF">CVM52_24655</name>
</gene>
<feature type="transmembrane region" description="Helical" evidence="1">
    <location>
        <begin position="201"/>
        <end position="224"/>
    </location>
</feature>
<dbReference type="PANTHER" id="PTHR34219:SF1">
    <property type="entry name" value="PEPSY DOMAIN-CONTAINING PROTEIN"/>
    <property type="match status" value="1"/>
</dbReference>
<feature type="transmembrane region" description="Helical" evidence="1">
    <location>
        <begin position="378"/>
        <end position="400"/>
    </location>
</feature>
<keyword evidence="1" id="KW-0472">Membrane</keyword>
<evidence type="ECO:0000256" key="1">
    <source>
        <dbReference type="SAM" id="Phobius"/>
    </source>
</evidence>
<feature type="transmembrane region" description="Helical" evidence="1">
    <location>
        <begin position="152"/>
        <end position="171"/>
    </location>
</feature>
<feature type="non-terminal residue" evidence="2">
    <location>
        <position position="417"/>
    </location>
</feature>
<name>A0A2M8ITX8_9RHOB</name>
<dbReference type="Proteomes" id="UP000231553">
    <property type="component" value="Unassembled WGS sequence"/>
</dbReference>
<organism evidence="2 3">
    <name type="scientific">Pseudooceanicola lipolyticus</name>
    <dbReference type="NCBI Taxonomy" id="2029104"/>
    <lineage>
        <taxon>Bacteria</taxon>
        <taxon>Pseudomonadati</taxon>
        <taxon>Pseudomonadota</taxon>
        <taxon>Alphaproteobacteria</taxon>
        <taxon>Rhodobacterales</taxon>
        <taxon>Paracoccaceae</taxon>
        <taxon>Pseudooceanicola</taxon>
    </lineage>
</organism>
<sequence length="417" mass="44935">MTTTDFNGAAEAPRANLFYFIAWRWHFYAALYVIPFLVMLATTGLIMLWVSATSELNGERGRVAISGPALPPSALQQAAESAVLGGAARQYIAPMGAGRVAVFRVDKGDTATTVLVDPYTAQVVETFPWRAGLYDLAKQIHGTLLIGNTGDWLIEAAASLGILMVVTGLYLHWPQKGSRKTAAMLPNLAARGRSLWKSLHGVLGLWMSGVMLIFFISGLSWAGVWGTKFVQAWSTFPAAKWEAVPLSDQTHAAMNHGATKEVPWGLEQTPLPASGSLAGSKAVAAPVNIDGVAQFAGSLGFPGRFQINLASGDTGVWTISHDSMSNDGPDPSADRTLHIDRFTGHVLADVPYADYSAYAKMMAWGIAFHEGDLGVWNLALNTLFCLSMIFLPVSGLVLWWTRRPLRAGRLAAPPRPR</sequence>
<protein>
    <submittedName>
        <fullName evidence="2">PepSY domain-containing protein</fullName>
    </submittedName>
</protein>
<evidence type="ECO:0000313" key="2">
    <source>
        <dbReference type="EMBL" id="PJE33977.1"/>
    </source>
</evidence>
<dbReference type="RefSeq" id="WP_100164935.1">
    <property type="nucleotide sequence ID" value="NZ_PGTB01000267.1"/>
</dbReference>
<dbReference type="AlphaFoldDB" id="A0A2M8ITX8"/>
<proteinExistence type="predicted"/>
<comment type="caution">
    <text evidence="2">The sequence shown here is derived from an EMBL/GenBank/DDBJ whole genome shotgun (WGS) entry which is preliminary data.</text>
</comment>
<accession>A0A2M8ITX8</accession>
<feature type="transmembrane region" description="Helical" evidence="1">
    <location>
        <begin position="27"/>
        <end position="50"/>
    </location>
</feature>
<evidence type="ECO:0000313" key="3">
    <source>
        <dbReference type="Proteomes" id="UP000231553"/>
    </source>
</evidence>
<dbReference type="PANTHER" id="PTHR34219">
    <property type="entry name" value="IRON-REGULATED INNER MEMBRANE PROTEIN-RELATED"/>
    <property type="match status" value="1"/>
</dbReference>
<keyword evidence="1" id="KW-1133">Transmembrane helix</keyword>
<reference evidence="2 3" key="1">
    <citation type="journal article" date="2018" name="Int. J. Syst. Evol. Microbiol.">
        <title>Pseudooceanicola lipolyticus sp. nov., a marine alphaproteobacterium, reclassification of Oceanicola flagellatus as Pseudooceanicola flagellatus comb. nov. and emended description of the genus Pseudooceanicola.</title>
        <authorList>
            <person name="Huang M.-M."/>
            <person name="Guo L.-L."/>
            <person name="Wu Y.-H."/>
            <person name="Lai Q.-L."/>
            <person name="Shao Z.-Z."/>
            <person name="Wang C.-S."/>
            <person name="Wu M."/>
            <person name="Xu X.-W."/>
        </authorList>
    </citation>
    <scope>NUCLEOTIDE SEQUENCE [LARGE SCALE GENOMIC DNA]</scope>
    <source>
        <strain evidence="2 3">157</strain>
    </source>
</reference>
<dbReference type="OrthoDB" id="9791166at2"/>
<dbReference type="InterPro" id="IPR005625">
    <property type="entry name" value="PepSY-ass_TM"/>
</dbReference>